<dbReference type="OrthoDB" id="65569at2759"/>
<proteinExistence type="predicted"/>
<keyword evidence="2" id="KW-1185">Reference proteome</keyword>
<dbReference type="eggNOG" id="KOG1565">
    <property type="taxonomic scope" value="Eukaryota"/>
</dbReference>
<accession>R0KI93</accession>
<dbReference type="HOGENOM" id="CLU_1907981_0_0_1"/>
<name>R0KI93_EXST2</name>
<evidence type="ECO:0000313" key="2">
    <source>
        <dbReference type="Proteomes" id="UP000016935"/>
    </source>
</evidence>
<protein>
    <submittedName>
        <fullName evidence="1">Uncharacterized protein</fullName>
    </submittedName>
</protein>
<reference evidence="1 2" key="1">
    <citation type="journal article" date="2012" name="PLoS Pathog.">
        <title>Diverse lifestyles and strategies of plant pathogenesis encoded in the genomes of eighteen Dothideomycetes fungi.</title>
        <authorList>
            <person name="Ohm R.A."/>
            <person name="Feau N."/>
            <person name="Henrissat B."/>
            <person name="Schoch C.L."/>
            <person name="Horwitz B.A."/>
            <person name="Barry K.W."/>
            <person name="Condon B.J."/>
            <person name="Copeland A.C."/>
            <person name="Dhillon B."/>
            <person name="Glaser F."/>
            <person name="Hesse C.N."/>
            <person name="Kosti I."/>
            <person name="LaButti K."/>
            <person name="Lindquist E.A."/>
            <person name="Lucas S."/>
            <person name="Salamov A.A."/>
            <person name="Bradshaw R.E."/>
            <person name="Ciuffetti L."/>
            <person name="Hamelin R.C."/>
            <person name="Kema G.H.J."/>
            <person name="Lawrence C."/>
            <person name="Scott J.A."/>
            <person name="Spatafora J.W."/>
            <person name="Turgeon B.G."/>
            <person name="de Wit P.J.G.M."/>
            <person name="Zhong S."/>
            <person name="Goodwin S.B."/>
            <person name="Grigoriev I.V."/>
        </authorList>
    </citation>
    <scope>NUCLEOTIDE SEQUENCE [LARGE SCALE GENOMIC DNA]</scope>
    <source>
        <strain evidence="2">28A</strain>
    </source>
</reference>
<organism evidence="1 2">
    <name type="scientific">Exserohilum turcicum (strain 28A)</name>
    <name type="common">Northern leaf blight fungus</name>
    <name type="synonym">Setosphaeria turcica</name>
    <dbReference type="NCBI Taxonomy" id="671987"/>
    <lineage>
        <taxon>Eukaryota</taxon>
        <taxon>Fungi</taxon>
        <taxon>Dikarya</taxon>
        <taxon>Ascomycota</taxon>
        <taxon>Pezizomycotina</taxon>
        <taxon>Dothideomycetes</taxon>
        <taxon>Pleosporomycetidae</taxon>
        <taxon>Pleosporales</taxon>
        <taxon>Pleosporineae</taxon>
        <taxon>Pleosporaceae</taxon>
        <taxon>Exserohilum</taxon>
    </lineage>
</organism>
<dbReference type="EMBL" id="KB908526">
    <property type="protein sequence ID" value="EOA88944.1"/>
    <property type="molecule type" value="Genomic_DNA"/>
</dbReference>
<evidence type="ECO:0000313" key="1">
    <source>
        <dbReference type="EMBL" id="EOA88944.1"/>
    </source>
</evidence>
<dbReference type="AlphaFoldDB" id="R0KI93"/>
<sequence length="133" mass="14911">MSRRRAVSDALNKPDTVLQQCRMDYVDSNKYTAQIIGTNSRSYQRKFNGGKFCWTGSASNWQTLSSIDANIIDRVAASPQLYWRRKDGSAARLSGSSLVSINQPCTPGSRRIAVTDDRTLWDRLANGYLVRST</sequence>
<dbReference type="RefSeq" id="XP_008023298.1">
    <property type="nucleotide sequence ID" value="XM_008025107.1"/>
</dbReference>
<dbReference type="GeneID" id="19403077"/>
<gene>
    <name evidence="1" type="ORF">SETTUDRAFT_26993</name>
</gene>
<reference evidence="1 2" key="2">
    <citation type="journal article" date="2013" name="PLoS Genet.">
        <title>Comparative genome structure, secondary metabolite, and effector coding capacity across Cochliobolus pathogens.</title>
        <authorList>
            <person name="Condon B.J."/>
            <person name="Leng Y."/>
            <person name="Wu D."/>
            <person name="Bushley K.E."/>
            <person name="Ohm R.A."/>
            <person name="Otillar R."/>
            <person name="Martin J."/>
            <person name="Schackwitz W."/>
            <person name="Grimwood J."/>
            <person name="MohdZainudin N."/>
            <person name="Xue C."/>
            <person name="Wang R."/>
            <person name="Manning V.A."/>
            <person name="Dhillon B."/>
            <person name="Tu Z.J."/>
            <person name="Steffenson B.J."/>
            <person name="Salamov A."/>
            <person name="Sun H."/>
            <person name="Lowry S."/>
            <person name="LaButti K."/>
            <person name="Han J."/>
            <person name="Copeland A."/>
            <person name="Lindquist E."/>
            <person name="Barry K."/>
            <person name="Schmutz J."/>
            <person name="Baker S.E."/>
            <person name="Ciuffetti L.M."/>
            <person name="Grigoriev I.V."/>
            <person name="Zhong S."/>
            <person name="Turgeon B.G."/>
        </authorList>
    </citation>
    <scope>NUCLEOTIDE SEQUENCE [LARGE SCALE GENOMIC DNA]</scope>
    <source>
        <strain evidence="2">28A</strain>
    </source>
</reference>
<dbReference type="Proteomes" id="UP000016935">
    <property type="component" value="Unassembled WGS sequence"/>
</dbReference>